<organism evidence="2">
    <name type="scientific">Lactobacillus delbrueckii subsp. lactis</name>
    <dbReference type="NCBI Taxonomy" id="29397"/>
    <lineage>
        <taxon>Bacteria</taxon>
        <taxon>Bacillati</taxon>
        <taxon>Bacillota</taxon>
        <taxon>Bacilli</taxon>
        <taxon>Lactobacillales</taxon>
        <taxon>Lactobacillaceae</taxon>
        <taxon>Lactobacillus</taxon>
    </lineage>
</organism>
<accession>A0A381KTG8</accession>
<dbReference type="Pfam" id="PF01381">
    <property type="entry name" value="HTH_3"/>
    <property type="match status" value="1"/>
</dbReference>
<dbReference type="Pfam" id="PF21259">
    <property type="entry name" value="Rgg_C"/>
    <property type="match status" value="1"/>
</dbReference>
<reference evidence="3 4" key="2">
    <citation type="submission" date="2021-12" db="EMBL/GenBank/DDBJ databases">
        <title>Antimicrobial susceptibility of Lactobacillus delbrueckii subsp. lactis obtained from milk products and other habitats.</title>
        <authorList>
            <person name="Shani N."/>
        </authorList>
    </citation>
    <scope>NUCLEOTIDE SEQUENCE [LARGE SCALE GENOMIC DNA]</scope>
    <source>
        <strain evidence="3 4">FAM 21755</strain>
    </source>
</reference>
<dbReference type="Gene3D" id="1.10.260.40">
    <property type="entry name" value="lambda repressor-like DNA-binding domains"/>
    <property type="match status" value="1"/>
</dbReference>
<reference evidence="2" key="1">
    <citation type="submission" date="2018-07" db="EMBL/GenBank/DDBJ databases">
        <authorList>
            <person name="Somerville V."/>
        </authorList>
    </citation>
    <scope>NUCLEOTIDE SEQUENCE</scope>
    <source>
        <strain evidence="2">NWC_2_2</strain>
    </source>
</reference>
<evidence type="ECO:0000259" key="1">
    <source>
        <dbReference type="PROSITE" id="PS50943"/>
    </source>
</evidence>
<dbReference type="SUPFAM" id="SSF47413">
    <property type="entry name" value="lambda repressor-like DNA-binding domains"/>
    <property type="match status" value="1"/>
</dbReference>
<dbReference type="RefSeq" id="WP_003616241.1">
    <property type="nucleotide sequence ID" value="NZ_CP046131.1"/>
</dbReference>
<protein>
    <submittedName>
        <fullName evidence="3">Helix-turn-helix domain-containing protein</fullName>
    </submittedName>
    <submittedName>
        <fullName evidence="2">XRE family transcriptional regulator</fullName>
    </submittedName>
</protein>
<proteinExistence type="predicted"/>
<dbReference type="InterPro" id="IPR010057">
    <property type="entry name" value="Transcription_activator_Rgg_C"/>
</dbReference>
<name>A0A381KTG8_LACDL</name>
<dbReference type="InterPro" id="IPR001387">
    <property type="entry name" value="Cro/C1-type_HTH"/>
</dbReference>
<dbReference type="InterPro" id="IPR010982">
    <property type="entry name" value="Lambda_DNA-bd_dom_sf"/>
</dbReference>
<evidence type="ECO:0000313" key="4">
    <source>
        <dbReference type="Proteomes" id="UP001200334"/>
    </source>
</evidence>
<gene>
    <name evidence="2" type="ORF">DQL93_10885</name>
    <name evidence="3" type="ORF">LOB85_09595</name>
</gene>
<dbReference type="GO" id="GO:0003677">
    <property type="term" value="F:DNA binding"/>
    <property type="evidence" value="ECO:0007669"/>
    <property type="project" value="InterPro"/>
</dbReference>
<dbReference type="Proteomes" id="UP001200334">
    <property type="component" value="Unassembled WGS sequence"/>
</dbReference>
<dbReference type="SMART" id="SM00530">
    <property type="entry name" value="HTH_XRE"/>
    <property type="match status" value="1"/>
</dbReference>
<evidence type="ECO:0000313" key="2">
    <source>
        <dbReference type="EMBL" id="AZA16910.1"/>
    </source>
</evidence>
<dbReference type="PANTHER" id="PTHR37038">
    <property type="entry name" value="TRANSCRIPTIONAL REGULATOR-RELATED"/>
    <property type="match status" value="1"/>
</dbReference>
<dbReference type="PROSITE" id="PS50943">
    <property type="entry name" value="HTH_CROC1"/>
    <property type="match status" value="1"/>
</dbReference>
<dbReference type="AlphaFoldDB" id="A0A381KTG8"/>
<dbReference type="InterPro" id="IPR053163">
    <property type="entry name" value="HTH-type_regulator_Rgg"/>
</dbReference>
<evidence type="ECO:0000313" key="3">
    <source>
        <dbReference type="EMBL" id="MCD5564332.1"/>
    </source>
</evidence>
<dbReference type="CDD" id="cd00093">
    <property type="entry name" value="HTH_XRE"/>
    <property type="match status" value="1"/>
</dbReference>
<dbReference type="EMBL" id="CP031023">
    <property type="protein sequence ID" value="AZA16910.1"/>
    <property type="molecule type" value="Genomic_DNA"/>
</dbReference>
<dbReference type="EMBL" id="JAJNUY010000068">
    <property type="protein sequence ID" value="MCD5564332.1"/>
    <property type="molecule type" value="Genomic_DNA"/>
</dbReference>
<feature type="domain" description="HTH cro/C1-type" evidence="1">
    <location>
        <begin position="5"/>
        <end position="58"/>
    </location>
</feature>
<sequence length="272" mass="31644">MGELLKNARLSLGLSQKEMAAEVMSVTQYSRIENDQQRIRFDDLVKILHAHQIDIVSFINQFLLRRKLTDCNHDYYLQKIESMYWERDLSSIDELLDKLKQFGQHGLLNLLTKLLIVNVKDSLDCPMAQQCRQELCQRLLAVDKWTDNNNLLILFAYGVFILDSKHLDYFAKQLFERYQRIDGMPIKKVEILAIIAVNYLANDLHKGRGSHSGEAVDFLYSLPAHPHFLLYKLLAKYYKAVALENVEQQKKISRMLAEFGYRDLIVAFSTAP</sequence>